<dbReference type="GO" id="GO:0016740">
    <property type="term" value="F:transferase activity"/>
    <property type="evidence" value="ECO:0007669"/>
    <property type="project" value="TreeGrafter"/>
</dbReference>
<proteinExistence type="predicted"/>
<name>A0AAU7LLP6_9BURK</name>
<feature type="domain" description="Metallo-beta-lactamase" evidence="2">
    <location>
        <begin position="58"/>
        <end position="277"/>
    </location>
</feature>
<dbReference type="PANTHER" id="PTHR13754">
    <property type="entry name" value="METALLO-BETA-LACTAMASE SUPERFAMILY PROTEIN"/>
    <property type="match status" value="1"/>
</dbReference>
<dbReference type="SMART" id="SM00849">
    <property type="entry name" value="Lactamase_B"/>
    <property type="match status" value="1"/>
</dbReference>
<dbReference type="Pfam" id="PF00753">
    <property type="entry name" value="Lactamase_B"/>
    <property type="match status" value="1"/>
</dbReference>
<accession>A0AAU7LLP6</accession>
<gene>
    <name evidence="3" type="ORF">ABLV49_11465</name>
</gene>
<dbReference type="CDD" id="cd07713">
    <property type="entry name" value="DHPS-like_MBL-fold"/>
    <property type="match status" value="1"/>
</dbReference>
<dbReference type="InterPro" id="IPR052926">
    <property type="entry name" value="Metallo-beta-lactamase_dom"/>
</dbReference>
<dbReference type="PROSITE" id="PS51257">
    <property type="entry name" value="PROKAR_LIPOPROTEIN"/>
    <property type="match status" value="1"/>
</dbReference>
<dbReference type="PANTHER" id="PTHR13754:SF13">
    <property type="entry name" value="METALLO-BETA-LACTAMASE SUPERFAMILY PROTEIN (AFU_ORTHOLOGUE AFUA_3G07630)"/>
    <property type="match status" value="1"/>
</dbReference>
<dbReference type="InterPro" id="IPR041712">
    <property type="entry name" value="DHPS-like_MBL-fold"/>
</dbReference>
<dbReference type="EMBL" id="CP157675">
    <property type="protein sequence ID" value="XBP68547.1"/>
    <property type="molecule type" value="Genomic_DNA"/>
</dbReference>
<organism evidence="3">
    <name type="scientific">Polaromonas hydrogenivorans</name>
    <dbReference type="NCBI Taxonomy" id="335476"/>
    <lineage>
        <taxon>Bacteria</taxon>
        <taxon>Pseudomonadati</taxon>
        <taxon>Pseudomonadota</taxon>
        <taxon>Betaproteobacteria</taxon>
        <taxon>Burkholderiales</taxon>
        <taxon>Comamonadaceae</taxon>
        <taxon>Polaromonas</taxon>
    </lineage>
</organism>
<dbReference type="InterPro" id="IPR036866">
    <property type="entry name" value="RibonucZ/Hydroxyglut_hydro"/>
</dbReference>
<keyword evidence="1" id="KW-0732">Signal</keyword>
<dbReference type="Gene3D" id="3.60.15.10">
    <property type="entry name" value="Ribonuclease Z/Hydroxyacylglutathione hydrolase-like"/>
    <property type="match status" value="1"/>
</dbReference>
<evidence type="ECO:0000256" key="1">
    <source>
        <dbReference type="SAM" id="SignalP"/>
    </source>
</evidence>
<dbReference type="AlphaFoldDB" id="A0AAU7LLP6"/>
<dbReference type="SUPFAM" id="SSF56281">
    <property type="entry name" value="Metallo-hydrolase/oxidoreductase"/>
    <property type="match status" value="1"/>
</dbReference>
<protein>
    <submittedName>
        <fullName evidence="3">MBL fold metallo-hydrolase</fullName>
    </submittedName>
</protein>
<feature type="signal peptide" evidence="1">
    <location>
        <begin position="1"/>
        <end position="31"/>
    </location>
</feature>
<dbReference type="InterPro" id="IPR001279">
    <property type="entry name" value="Metallo-B-lactamas"/>
</dbReference>
<evidence type="ECO:0000313" key="3">
    <source>
        <dbReference type="EMBL" id="XBP68547.1"/>
    </source>
</evidence>
<feature type="chain" id="PRO_5043436888" evidence="1">
    <location>
        <begin position="32"/>
        <end position="372"/>
    </location>
</feature>
<sequence>MKRRYLIATALTVPPLLLAGCASPASSGASAGTDPAKAQVTVLYDAFGRDPALQKDWGYAAFLEVGGKRILFDTGNNAEVLAKNAAARNIDLSRLDFVVMSHRHGDHMGGMSYLLSVNPKVRIYAPKEGFGIYGADLPSAFYRKDESLPVEQRYYGGKPPDVMRFGTAWPQANITLVDKTSMIAPGLHLISLVSDKPGTLELRELSLAIETPDGMVIVVGCSHTGIDNIVKAAAAIQPKVHLIAGGLHLVVAKDPDIEAIIATLRDTYKVAYIAPGHCTGEPTFTALRKAFGERYLYAGLGSTFTLGATPRMVGALGRAAPSTPGDDDQQGYQALFAASSERRRRLFTNLERSPVPGGAYLAQWRRSMTGCC</sequence>
<reference evidence="3" key="1">
    <citation type="submission" date="2024-05" db="EMBL/GenBank/DDBJ databases">
        <authorList>
            <person name="Bunk B."/>
            <person name="Swiderski J."/>
            <person name="Sproer C."/>
            <person name="Thiel V."/>
        </authorList>
    </citation>
    <scope>NUCLEOTIDE SEQUENCE</scope>
    <source>
        <strain evidence="3">DSM 17735</strain>
    </source>
</reference>
<evidence type="ECO:0000259" key="2">
    <source>
        <dbReference type="SMART" id="SM00849"/>
    </source>
</evidence>
<dbReference type="RefSeq" id="WP_349276539.1">
    <property type="nucleotide sequence ID" value="NZ_CBCSCU010000027.1"/>
</dbReference>